<sequence length="412" mass="44709">MDGSVQERGRRAAENAARTSYGRLLAYLARAWRDLAAAEDALADAFARALDIWPTQGVPANPDAWLMVAAQNRLRDGARVLKTREQTISNLLVMAPTETGEMPVIADKRLELMFVCGHPAIDAAARTPLMLQIVLGLTAERIASSFLVSPDAMGRRLSRAKARIKDTGIAYEVPAEDELGERMGNVLEAIYAAYGQGWDSTGSDDQLGKGLTEEAIWLARVLVELRPQDAEALGLLALMLFCESRSAARRVEGRYVPLAEQDTALWNLPMVGEAEEKLRTAGGLKQPGRFQLEAAIQSVLVQSRVTGADMRLPAWALHRLLAQKAPTIGNLVGLAAATAEVHGAEMGLQELAQMPEAVTGDYQPFWALKAQLLQRLGTDRQAIVAAFQRAIGLTEDDAVRAYLLGKLTQYAG</sequence>
<dbReference type="Proteomes" id="UP000033649">
    <property type="component" value="Unassembled WGS sequence"/>
</dbReference>
<dbReference type="PATRIC" id="fig|429727.3.peg.462"/>
<dbReference type="SUPFAM" id="SSF88946">
    <property type="entry name" value="Sigma2 domain of RNA polymerase sigma factors"/>
    <property type="match status" value="1"/>
</dbReference>
<name>A0A0F5FJ04_9HYPH</name>
<reference evidence="2 3" key="1">
    <citation type="submission" date="2015-03" db="EMBL/GenBank/DDBJ databases">
        <authorList>
            <person name="Hassan Y."/>
            <person name="Lepp D."/>
            <person name="Li X.-Z."/>
            <person name="Zhou T."/>
        </authorList>
    </citation>
    <scope>NUCLEOTIDE SEQUENCE [LARGE SCALE GENOMIC DNA]</scope>
    <source>
        <strain evidence="2 3">IPL18</strain>
    </source>
</reference>
<protein>
    <recommendedName>
        <fullName evidence="1">DUF6596 domain-containing protein</fullName>
    </recommendedName>
</protein>
<gene>
    <name evidence="2" type="ORF">VE26_02195</name>
</gene>
<evidence type="ECO:0000313" key="2">
    <source>
        <dbReference type="EMBL" id="KKB08884.1"/>
    </source>
</evidence>
<evidence type="ECO:0000313" key="3">
    <source>
        <dbReference type="Proteomes" id="UP000033649"/>
    </source>
</evidence>
<dbReference type="InterPro" id="IPR013325">
    <property type="entry name" value="RNA_pol_sigma_r2"/>
</dbReference>
<dbReference type="Pfam" id="PF20239">
    <property type="entry name" value="DUF6596"/>
    <property type="match status" value="1"/>
</dbReference>
<dbReference type="Gene3D" id="1.10.1740.10">
    <property type="match status" value="1"/>
</dbReference>
<dbReference type="PANTHER" id="PTHR47756">
    <property type="entry name" value="BLL6612 PROTEIN-RELATED"/>
    <property type="match status" value="1"/>
</dbReference>
<dbReference type="PANTHER" id="PTHR47756:SF2">
    <property type="entry name" value="BLL6612 PROTEIN"/>
    <property type="match status" value="1"/>
</dbReference>
<evidence type="ECO:0000259" key="1">
    <source>
        <dbReference type="Pfam" id="PF20239"/>
    </source>
</evidence>
<accession>A0A0F5FJ04</accession>
<keyword evidence="3" id="KW-1185">Reference proteome</keyword>
<dbReference type="GO" id="GO:0003700">
    <property type="term" value="F:DNA-binding transcription factor activity"/>
    <property type="evidence" value="ECO:0007669"/>
    <property type="project" value="InterPro"/>
</dbReference>
<dbReference type="AlphaFoldDB" id="A0A0F5FJ04"/>
<dbReference type="EMBL" id="JZEY01000054">
    <property type="protein sequence ID" value="KKB08884.1"/>
    <property type="molecule type" value="Genomic_DNA"/>
</dbReference>
<dbReference type="InterPro" id="IPR046531">
    <property type="entry name" value="DUF6596"/>
</dbReference>
<dbReference type="OrthoDB" id="9780299at2"/>
<dbReference type="RefSeq" id="WP_046103573.1">
    <property type="nucleotide sequence ID" value="NZ_JZEY01000054.1"/>
</dbReference>
<feature type="domain" description="DUF6596" evidence="1">
    <location>
        <begin position="182"/>
        <end position="281"/>
    </location>
</feature>
<proteinExistence type="predicted"/>
<dbReference type="STRING" id="429727.VE26_02195"/>
<organism evidence="2 3">
    <name type="scientific">Devosia chinhatensis</name>
    <dbReference type="NCBI Taxonomy" id="429727"/>
    <lineage>
        <taxon>Bacteria</taxon>
        <taxon>Pseudomonadati</taxon>
        <taxon>Pseudomonadota</taxon>
        <taxon>Alphaproteobacteria</taxon>
        <taxon>Hyphomicrobiales</taxon>
        <taxon>Devosiaceae</taxon>
        <taxon>Devosia</taxon>
    </lineage>
</organism>
<dbReference type="GO" id="GO:0006352">
    <property type="term" value="P:DNA-templated transcription initiation"/>
    <property type="evidence" value="ECO:0007669"/>
    <property type="project" value="InterPro"/>
</dbReference>
<comment type="caution">
    <text evidence="2">The sequence shown here is derived from an EMBL/GenBank/DDBJ whole genome shotgun (WGS) entry which is preliminary data.</text>
</comment>